<sequence length="100" mass="10950">MNDKVINKNSAIRNVSGYVTGIDLNITDASTAVSINMLVKNVPEAYVLDFSSNDVNINKAMALLVTLVNAFYQNQSITVGLQSDQQQNYKYIISSKIGMS</sequence>
<accession>A0AAW6BU07</accession>
<evidence type="ECO:0000313" key="1">
    <source>
        <dbReference type="EMBL" id="MDB6375147.1"/>
    </source>
</evidence>
<comment type="caution">
    <text evidence="1">The sequence shown here is derived from an EMBL/GenBank/DDBJ whole genome shotgun (WGS) entry which is preliminary data.</text>
</comment>
<dbReference type="EMBL" id="JAQMFO010000087">
    <property type="protein sequence ID" value="MDB6375147.1"/>
    <property type="molecule type" value="Genomic_DNA"/>
</dbReference>
<dbReference type="AlphaFoldDB" id="A0AAW6BU07"/>
<protein>
    <submittedName>
        <fullName evidence="1">Uncharacterized protein</fullName>
    </submittedName>
</protein>
<dbReference type="Proteomes" id="UP001212996">
    <property type="component" value="Unassembled WGS sequence"/>
</dbReference>
<evidence type="ECO:0000313" key="2">
    <source>
        <dbReference type="Proteomes" id="UP001212996"/>
    </source>
</evidence>
<reference evidence="1" key="1">
    <citation type="submission" date="2023-01" db="EMBL/GenBank/DDBJ databases">
        <title>Genome sequencing of Photorhabdus bodei 09-20.</title>
        <authorList>
            <person name="Kalindamar S."/>
            <person name="Kumru S."/>
        </authorList>
    </citation>
    <scope>NUCLEOTIDE SEQUENCE</scope>
    <source>
        <strain evidence="1">09-20</strain>
    </source>
</reference>
<dbReference type="RefSeq" id="WP_271868162.1">
    <property type="nucleotide sequence ID" value="NZ_JAQMFO010000087.1"/>
</dbReference>
<organism evidence="1 2">
    <name type="scientific">Photorhabdus bodei</name>
    <dbReference type="NCBI Taxonomy" id="2029681"/>
    <lineage>
        <taxon>Bacteria</taxon>
        <taxon>Pseudomonadati</taxon>
        <taxon>Pseudomonadota</taxon>
        <taxon>Gammaproteobacteria</taxon>
        <taxon>Enterobacterales</taxon>
        <taxon>Morganellaceae</taxon>
        <taxon>Photorhabdus</taxon>
    </lineage>
</organism>
<gene>
    <name evidence="1" type="ORF">PH362_25530</name>
</gene>
<proteinExistence type="predicted"/>
<name>A0AAW6BU07_9GAMM</name>